<comment type="similarity">
    <text evidence="2 4 5">Belongs to the small heat shock protein (HSP20) family.</text>
</comment>
<protein>
    <submittedName>
        <fullName evidence="8">Heat shock protein 20</fullName>
    </submittedName>
    <submittedName>
        <fullName evidence="10">Hsp20</fullName>
    </submittedName>
</protein>
<feature type="binding site" evidence="3">
    <location>
        <position position="117"/>
    </location>
    <ligand>
        <name>Zn(2+)</name>
        <dbReference type="ChEBI" id="CHEBI:29105"/>
        <label>1</label>
    </ligand>
</feature>
<dbReference type="InterPro" id="IPR001436">
    <property type="entry name" value="Alpha-crystallin/sHSP_animal"/>
</dbReference>
<reference evidence="9" key="2">
    <citation type="journal article" date="2012" name="Biol. Invasions">
        <title>Different thermal tolerance and hsp gene expression in invasive and indigenous sibling species of Bemisia tabaci.</title>
        <authorList>
            <person name="Yu H."/>
            <person name="Wan F.H."/>
            <person name="Guo J.Y."/>
        </authorList>
    </citation>
    <scope>NUCLEOTIDE SEQUENCE</scope>
</reference>
<dbReference type="EMBL" id="HM367078">
    <property type="protein sequence ID" value="ADO14472.1"/>
    <property type="molecule type" value="mRNA"/>
</dbReference>
<dbReference type="InterPro" id="IPR002068">
    <property type="entry name" value="A-crystallin/Hsp20_dom"/>
</dbReference>
<dbReference type="GO" id="GO:0046872">
    <property type="term" value="F:metal ion binding"/>
    <property type="evidence" value="ECO:0007669"/>
    <property type="project" value="UniProtKB-KW"/>
</dbReference>
<feature type="domain" description="SHSP" evidence="7">
    <location>
        <begin position="62"/>
        <end position="171"/>
    </location>
</feature>
<evidence type="ECO:0000313" key="8">
    <source>
        <dbReference type="EMBL" id="ACH85196.1"/>
    </source>
</evidence>
<evidence type="ECO:0000256" key="4">
    <source>
        <dbReference type="PROSITE-ProRule" id="PRU00285"/>
    </source>
</evidence>
<dbReference type="GO" id="GO:0005634">
    <property type="term" value="C:nucleus"/>
    <property type="evidence" value="ECO:0007669"/>
    <property type="project" value="TreeGrafter"/>
</dbReference>
<feature type="compositionally biased region" description="Basic and acidic residues" evidence="6">
    <location>
        <begin position="179"/>
        <end position="195"/>
    </location>
</feature>
<evidence type="ECO:0000256" key="2">
    <source>
        <dbReference type="PIRNR" id="PIRNR036514"/>
    </source>
</evidence>
<feature type="binding site" evidence="3">
    <location>
        <position position="112"/>
    </location>
    <ligand>
        <name>Zn(2+)</name>
        <dbReference type="ChEBI" id="CHEBI:29105"/>
        <label>1</label>
    </ligand>
</feature>
<evidence type="ECO:0000313" key="9">
    <source>
        <dbReference type="EMBL" id="ADG03464.1"/>
    </source>
</evidence>
<dbReference type="GO" id="GO:0005737">
    <property type="term" value="C:cytoplasm"/>
    <property type="evidence" value="ECO:0007669"/>
    <property type="project" value="TreeGrafter"/>
</dbReference>
<name>B5TGQ8_BEMTA</name>
<dbReference type="PANTHER" id="PTHR45640">
    <property type="entry name" value="HEAT SHOCK PROTEIN HSP-12.2-RELATED"/>
    <property type="match status" value="1"/>
</dbReference>
<dbReference type="EMBL" id="EU934239">
    <property type="protein sequence ID" value="ACH85196.1"/>
    <property type="molecule type" value="mRNA"/>
</dbReference>
<dbReference type="GeneID" id="109042427"/>
<dbReference type="EMBL" id="HM013711">
    <property type="protein sequence ID" value="ADG03467.1"/>
    <property type="molecule type" value="mRNA"/>
</dbReference>
<evidence type="ECO:0000256" key="5">
    <source>
        <dbReference type="RuleBase" id="RU003616"/>
    </source>
</evidence>
<feature type="region of interest" description="Disordered" evidence="6">
    <location>
        <begin position="159"/>
        <end position="195"/>
    </location>
</feature>
<dbReference type="GO" id="GO:0009408">
    <property type="term" value="P:response to heat"/>
    <property type="evidence" value="ECO:0007669"/>
    <property type="project" value="UniProtKB-ARBA"/>
</dbReference>
<evidence type="ECO:0000256" key="6">
    <source>
        <dbReference type="SAM" id="MobiDB-lite"/>
    </source>
</evidence>
<reference evidence="8" key="1">
    <citation type="submission" date="2008-07" db="EMBL/GenBank/DDBJ databases">
        <authorList>
            <person name="Yu H."/>
            <person name="Wan F.H."/>
        </authorList>
    </citation>
    <scope>NUCLEOTIDE SEQUENCE</scope>
</reference>
<evidence type="ECO:0000256" key="1">
    <source>
        <dbReference type="ARBA" id="ARBA00023016"/>
    </source>
</evidence>
<proteinExistence type="evidence at transcript level"/>
<dbReference type="OrthoDB" id="1431247at2759"/>
<sequence length="195" mass="21557">MQSALRAALLNELVDELTNPLSALTDQNFGIGLLTDELNSRPRYQHTALSLPLAAGYVRPWRISPAQQSGVSNIHHDKAAFKVNLDVQQFQPEEVSVKVVDGFLVVEAKHEERQDKHGYISRSFTRRYKLPKDINEDAIVSSLSSDGVLTISATVKNQLPSGERQIPITQTNQPALKKAKSDAPQENGKGDKMES</sequence>
<dbReference type="InterPro" id="IPR055269">
    <property type="entry name" value="Alpha-crystallin/HSP_16"/>
</dbReference>
<dbReference type="PROSITE" id="PS01031">
    <property type="entry name" value="SHSP"/>
    <property type="match status" value="1"/>
</dbReference>
<dbReference type="InterPro" id="IPR008978">
    <property type="entry name" value="HSP20-like_chaperone"/>
</dbReference>
<evidence type="ECO:0000256" key="3">
    <source>
        <dbReference type="PIRSR" id="PIRSR036514-1"/>
    </source>
</evidence>
<dbReference type="PRINTS" id="PR00299">
    <property type="entry name" value="ACRYSTALLIN"/>
</dbReference>
<dbReference type="EMBL" id="HM013708">
    <property type="protein sequence ID" value="ADG03464.1"/>
    <property type="molecule type" value="mRNA"/>
</dbReference>
<dbReference type="GO" id="GO:0042026">
    <property type="term" value="P:protein refolding"/>
    <property type="evidence" value="ECO:0007669"/>
    <property type="project" value="TreeGrafter"/>
</dbReference>
<dbReference type="PIRSF" id="PIRSF036514">
    <property type="entry name" value="Sm_HSP_B1"/>
    <property type="match status" value="1"/>
</dbReference>
<evidence type="ECO:0000313" key="10">
    <source>
        <dbReference type="EMBL" id="ADO14472.1"/>
    </source>
</evidence>
<dbReference type="CDD" id="cd06526">
    <property type="entry name" value="metazoan_ACD"/>
    <property type="match status" value="1"/>
</dbReference>
<dbReference type="PANTHER" id="PTHR45640:SF13">
    <property type="entry name" value="HEAT SHOCK PROTEIN 22-RELATED"/>
    <property type="match status" value="1"/>
</dbReference>
<feature type="binding site" evidence="3">
    <location>
        <position position="110"/>
    </location>
    <ligand>
        <name>Zn(2+)</name>
        <dbReference type="ChEBI" id="CHEBI:29105"/>
        <label>1</label>
    </ligand>
</feature>
<keyword evidence="3" id="KW-0862">Zinc</keyword>
<keyword evidence="1 8" id="KW-0346">Stress response</keyword>
<dbReference type="AlphaFoldDB" id="B5TGQ8"/>
<gene>
    <name evidence="8" type="primary">hsp20</name>
</gene>
<accession>B5TGQ8</accession>
<dbReference type="Pfam" id="PF00011">
    <property type="entry name" value="HSP20"/>
    <property type="match status" value="1"/>
</dbReference>
<dbReference type="GO" id="GO:0051082">
    <property type="term" value="F:unfolded protein binding"/>
    <property type="evidence" value="ECO:0007669"/>
    <property type="project" value="TreeGrafter"/>
</dbReference>
<organism evidence="8">
    <name type="scientific">Bemisia tabaci</name>
    <name type="common">Sweetpotato whitefly</name>
    <name type="synonym">Aleurodes tabaci</name>
    <dbReference type="NCBI Taxonomy" id="7038"/>
    <lineage>
        <taxon>Eukaryota</taxon>
        <taxon>Metazoa</taxon>
        <taxon>Ecdysozoa</taxon>
        <taxon>Arthropoda</taxon>
        <taxon>Hexapoda</taxon>
        <taxon>Insecta</taxon>
        <taxon>Pterygota</taxon>
        <taxon>Neoptera</taxon>
        <taxon>Paraneoptera</taxon>
        <taxon>Hemiptera</taxon>
        <taxon>Sternorrhyncha</taxon>
        <taxon>Aleyrodoidea</taxon>
        <taxon>Aleyrodidae</taxon>
        <taxon>Aleyrodinae</taxon>
        <taxon>Bemisia</taxon>
    </lineage>
</organism>
<dbReference type="SUPFAM" id="SSF49764">
    <property type="entry name" value="HSP20-like chaperones"/>
    <property type="match status" value="1"/>
</dbReference>
<keyword evidence="3" id="KW-0479">Metal-binding</keyword>
<evidence type="ECO:0000259" key="7">
    <source>
        <dbReference type="PROSITE" id="PS01031"/>
    </source>
</evidence>
<dbReference type="KEGG" id="btab:109042427"/>
<dbReference type="Gene3D" id="2.60.40.790">
    <property type="match status" value="1"/>
</dbReference>